<comment type="similarity">
    <text evidence="1">Belongs to the membrane fusion protein (MFP) (TC 8.A.1) family.</text>
</comment>
<dbReference type="InterPro" id="IPR058625">
    <property type="entry name" value="MdtA-like_BSH"/>
</dbReference>
<feature type="domain" description="YknX-like C-terminal permuted SH3-like" evidence="6">
    <location>
        <begin position="314"/>
        <end position="383"/>
    </location>
</feature>
<evidence type="ECO:0000259" key="5">
    <source>
        <dbReference type="Pfam" id="PF25954"/>
    </source>
</evidence>
<dbReference type="Gene3D" id="2.40.30.170">
    <property type="match status" value="1"/>
</dbReference>
<keyword evidence="3" id="KW-0472">Membrane</keyword>
<sequence length="385" mass="40680">MNANPNPRRRWFWPLAALALVILALAAWLLLRPADEAPAAGAGATSGNGANGAPAEGEQPRPALTVTVTKPQRESLPIRLQANGNIAAWQEASVGAEVNGLRLSTVNVNVGDAVRKGQVLAEFVRETTQADTLQARASLMQAEASYQNAKADADRARAIENTGALSKSQVAQYLTQEKVSLAQWEAAKAALGATEVRLGNTRVLAPDDGVISARGATVGAVVAAGQELFRLVRQGRLEWRGEVTPSEVDRIKIGQAVAVTAATGREVQGKVRAIAPSADPQTRNILVFVDLPRHGELKANTFAHGAFDLGQSDALTVSSQSVVVRDGSNYVFAIDEQNRASQLKVRTGRRVGERVEILDGLKEGASVAVQGAGFLNEGDLVKVVQ</sequence>
<dbReference type="RefSeq" id="WP_009516256.1">
    <property type="nucleotide sequence ID" value="NZ_CCAE010000085.1"/>
</dbReference>
<dbReference type="GO" id="GO:1990281">
    <property type="term" value="C:efflux pump complex"/>
    <property type="evidence" value="ECO:0007669"/>
    <property type="project" value="TreeGrafter"/>
</dbReference>
<gene>
    <name evidence="7" type="ORF">BN948_04905</name>
</gene>
<dbReference type="Pfam" id="PF25954">
    <property type="entry name" value="Beta-barrel_RND_2"/>
    <property type="match status" value="1"/>
</dbReference>
<accession>A0A1L1Q0W2</accession>
<dbReference type="Gene3D" id="1.10.287.470">
    <property type="entry name" value="Helix hairpin bin"/>
    <property type="match status" value="1"/>
</dbReference>
<dbReference type="InterPro" id="IPR058637">
    <property type="entry name" value="YknX-like_C"/>
</dbReference>
<feature type="domain" description="CusB-like beta-barrel" evidence="5">
    <location>
        <begin position="243"/>
        <end position="305"/>
    </location>
</feature>
<evidence type="ECO:0000313" key="8">
    <source>
        <dbReference type="Proteomes" id="UP000028878"/>
    </source>
</evidence>
<evidence type="ECO:0000256" key="1">
    <source>
        <dbReference type="ARBA" id="ARBA00009477"/>
    </source>
</evidence>
<evidence type="ECO:0000313" key="7">
    <source>
        <dbReference type="EMBL" id="CDN90461.1"/>
    </source>
</evidence>
<proteinExistence type="inferred from homology"/>
<dbReference type="Gene3D" id="2.40.50.100">
    <property type="match status" value="1"/>
</dbReference>
<evidence type="ECO:0000256" key="2">
    <source>
        <dbReference type="SAM" id="MobiDB-lite"/>
    </source>
</evidence>
<keyword evidence="3" id="KW-0812">Transmembrane</keyword>
<dbReference type="PANTHER" id="PTHR30469">
    <property type="entry name" value="MULTIDRUG RESISTANCE PROTEIN MDTA"/>
    <property type="match status" value="1"/>
</dbReference>
<dbReference type="AlphaFoldDB" id="A0A1L1Q0W2"/>
<feature type="region of interest" description="Disordered" evidence="2">
    <location>
        <begin position="39"/>
        <end position="63"/>
    </location>
</feature>
<name>A0A1L1Q0W2_HYDIT</name>
<dbReference type="Pfam" id="PF25917">
    <property type="entry name" value="BSH_RND"/>
    <property type="match status" value="1"/>
</dbReference>
<feature type="domain" description="Multidrug resistance protein MdtA-like barrel-sandwich hybrid" evidence="4">
    <location>
        <begin position="91"/>
        <end position="232"/>
    </location>
</feature>
<protein>
    <submittedName>
        <fullName evidence="7">RND family efflux transporter MFP subunit</fullName>
    </submittedName>
</protein>
<keyword evidence="3" id="KW-1133">Transmembrane helix</keyword>
<dbReference type="InterPro" id="IPR006143">
    <property type="entry name" value="RND_pump_MFP"/>
</dbReference>
<dbReference type="Pfam" id="PF25989">
    <property type="entry name" value="YknX_C"/>
    <property type="match status" value="1"/>
</dbReference>
<evidence type="ECO:0000259" key="6">
    <source>
        <dbReference type="Pfam" id="PF25989"/>
    </source>
</evidence>
<dbReference type="Gene3D" id="2.40.420.20">
    <property type="match status" value="1"/>
</dbReference>
<dbReference type="NCBIfam" id="TIGR01730">
    <property type="entry name" value="RND_mfp"/>
    <property type="match status" value="1"/>
</dbReference>
<reference evidence="8" key="1">
    <citation type="submission" date="2014-11" db="EMBL/GenBank/DDBJ databases">
        <title>Draft genome sequence of Hydrogenophaga intermedia S1.</title>
        <authorList>
            <person name="Gan H.M."/>
            <person name="Chew T.H."/>
            <person name="Stolz A."/>
        </authorList>
    </citation>
    <scope>NUCLEOTIDE SEQUENCE [LARGE SCALE GENOMIC DNA]</scope>
    <source>
        <strain evidence="8">S1</strain>
    </source>
</reference>
<feature type="transmembrane region" description="Helical" evidence="3">
    <location>
        <begin position="12"/>
        <end position="31"/>
    </location>
</feature>
<dbReference type="InterPro" id="IPR058792">
    <property type="entry name" value="Beta-barrel_RND_2"/>
</dbReference>
<dbReference type="EMBL" id="CCAE010000085">
    <property type="protein sequence ID" value="CDN90461.1"/>
    <property type="molecule type" value="Genomic_DNA"/>
</dbReference>
<dbReference type="Proteomes" id="UP000028878">
    <property type="component" value="Unassembled WGS sequence"/>
</dbReference>
<evidence type="ECO:0000256" key="3">
    <source>
        <dbReference type="SAM" id="Phobius"/>
    </source>
</evidence>
<keyword evidence="8" id="KW-1185">Reference proteome</keyword>
<dbReference type="SUPFAM" id="SSF111369">
    <property type="entry name" value="HlyD-like secretion proteins"/>
    <property type="match status" value="1"/>
</dbReference>
<organism evidence="7 8">
    <name type="scientific">Hydrogenophaga intermedia</name>
    <dbReference type="NCBI Taxonomy" id="65786"/>
    <lineage>
        <taxon>Bacteria</taxon>
        <taxon>Pseudomonadati</taxon>
        <taxon>Pseudomonadota</taxon>
        <taxon>Betaproteobacteria</taxon>
        <taxon>Burkholderiales</taxon>
        <taxon>Comamonadaceae</taxon>
        <taxon>Hydrogenophaga</taxon>
    </lineage>
</organism>
<dbReference type="PANTHER" id="PTHR30469:SF15">
    <property type="entry name" value="HLYD FAMILY OF SECRETION PROTEINS"/>
    <property type="match status" value="1"/>
</dbReference>
<evidence type="ECO:0000259" key="4">
    <source>
        <dbReference type="Pfam" id="PF25917"/>
    </source>
</evidence>
<dbReference type="GO" id="GO:0015562">
    <property type="term" value="F:efflux transmembrane transporter activity"/>
    <property type="evidence" value="ECO:0007669"/>
    <property type="project" value="TreeGrafter"/>
</dbReference>